<sequence length="126" mass="14057">MRVEEVMNKDIITIDASEHPIEAVKKMFKKGVRRLFVTQNKKIIGVISYTDIAGIDISNKKIKIKDIMTKKPIKIPAEKDIKVAANLMLRSDVSGLLVTKNNKEVGVITKTDICRLVASGKLVPKK</sequence>
<dbReference type="PANTHER" id="PTHR43080:SF2">
    <property type="entry name" value="CBS DOMAIN-CONTAINING PROTEIN"/>
    <property type="match status" value="1"/>
</dbReference>
<dbReference type="Gene3D" id="3.10.580.10">
    <property type="entry name" value="CBS-domain"/>
    <property type="match status" value="2"/>
</dbReference>
<keyword evidence="5" id="KW-1185">Reference proteome</keyword>
<dbReference type="AlphaFoldDB" id="E3GW66"/>
<reference evidence="4 5" key="1">
    <citation type="journal article" date="2010" name="Stand. Genomic Sci.">
        <title>Complete genome sequence of Methanothermus fervidus type strain (V24S).</title>
        <authorList>
            <person name="Anderson I."/>
            <person name="Djao O.D."/>
            <person name="Misra M."/>
            <person name="Chertkov O."/>
            <person name="Nolan M."/>
            <person name="Lucas S."/>
            <person name="Lapidus A."/>
            <person name="Del Rio T.G."/>
            <person name="Tice H."/>
            <person name="Cheng J.F."/>
            <person name="Tapia R."/>
            <person name="Han C."/>
            <person name="Goodwin L."/>
            <person name="Pitluck S."/>
            <person name="Liolios K."/>
            <person name="Ivanova N."/>
            <person name="Mavromatis K."/>
            <person name="Mikhailova N."/>
            <person name="Pati A."/>
            <person name="Brambilla E."/>
            <person name="Chen A."/>
            <person name="Palaniappan K."/>
            <person name="Land M."/>
            <person name="Hauser L."/>
            <person name="Chang Y.J."/>
            <person name="Jeffries C.D."/>
            <person name="Sikorski J."/>
            <person name="Spring S."/>
            <person name="Rohde M."/>
            <person name="Eichinger K."/>
            <person name="Huber H."/>
            <person name="Wirth R."/>
            <person name="Goker M."/>
            <person name="Detter J.C."/>
            <person name="Woyke T."/>
            <person name="Bristow J."/>
            <person name="Eisen J.A."/>
            <person name="Markowitz V."/>
            <person name="Hugenholtz P."/>
            <person name="Klenk H.P."/>
            <person name="Kyrpides N.C."/>
        </authorList>
    </citation>
    <scope>NUCLEOTIDE SEQUENCE [LARGE SCALE GENOMIC DNA]</scope>
    <source>
        <strain evidence="5">ATCC 43054 / DSM 2088 / JCM 10308 / V24 S</strain>
    </source>
</reference>
<name>E3GW66_METFV</name>
<feature type="domain" description="CBS" evidence="3">
    <location>
        <begin position="7"/>
        <end position="62"/>
    </location>
</feature>
<evidence type="ECO:0000313" key="5">
    <source>
        <dbReference type="Proteomes" id="UP000002315"/>
    </source>
</evidence>
<dbReference type="SMART" id="SM00116">
    <property type="entry name" value="CBS"/>
    <property type="match status" value="2"/>
</dbReference>
<dbReference type="InterPro" id="IPR046342">
    <property type="entry name" value="CBS_dom_sf"/>
</dbReference>
<dbReference type="HOGENOM" id="CLU_040681_9_3_2"/>
<keyword evidence="1 2" id="KW-0129">CBS domain</keyword>
<gene>
    <name evidence="4" type="ordered locus">Mfer_1036</name>
</gene>
<evidence type="ECO:0000259" key="3">
    <source>
        <dbReference type="PROSITE" id="PS51371"/>
    </source>
</evidence>
<protein>
    <submittedName>
        <fullName evidence="4">Putative signal transduction protein with CBS domains</fullName>
    </submittedName>
</protein>
<dbReference type="KEGG" id="mfv:Mfer_1036"/>
<accession>E3GW66</accession>
<dbReference type="Proteomes" id="UP000002315">
    <property type="component" value="Chromosome"/>
</dbReference>
<evidence type="ECO:0000256" key="1">
    <source>
        <dbReference type="ARBA" id="ARBA00023122"/>
    </source>
</evidence>
<dbReference type="STRING" id="523846.Mfer_1036"/>
<evidence type="ECO:0000313" key="4">
    <source>
        <dbReference type="EMBL" id="ADP77831.1"/>
    </source>
</evidence>
<evidence type="ECO:0000256" key="2">
    <source>
        <dbReference type="PROSITE-ProRule" id="PRU00703"/>
    </source>
</evidence>
<organism evidence="4 5">
    <name type="scientific">Methanothermus fervidus (strain ATCC 43054 / DSM 2088 / JCM 10308 / V24 S)</name>
    <dbReference type="NCBI Taxonomy" id="523846"/>
    <lineage>
        <taxon>Archaea</taxon>
        <taxon>Methanobacteriati</taxon>
        <taxon>Methanobacteriota</taxon>
        <taxon>Methanomada group</taxon>
        <taxon>Methanobacteria</taxon>
        <taxon>Methanobacteriales</taxon>
        <taxon>Methanothermaceae</taxon>
        <taxon>Methanothermus</taxon>
    </lineage>
</organism>
<dbReference type="InterPro" id="IPR051257">
    <property type="entry name" value="Diverse_CBS-Domain"/>
</dbReference>
<dbReference type="SUPFAM" id="SSF54631">
    <property type="entry name" value="CBS-domain pair"/>
    <property type="match status" value="1"/>
</dbReference>
<dbReference type="EMBL" id="CP002278">
    <property type="protein sequence ID" value="ADP77831.1"/>
    <property type="molecule type" value="Genomic_DNA"/>
</dbReference>
<feature type="domain" description="CBS" evidence="3">
    <location>
        <begin position="68"/>
        <end position="123"/>
    </location>
</feature>
<dbReference type="Pfam" id="PF00571">
    <property type="entry name" value="CBS"/>
    <property type="match status" value="2"/>
</dbReference>
<dbReference type="OrthoDB" id="8919at2157"/>
<dbReference type="PROSITE" id="PS51371">
    <property type="entry name" value="CBS"/>
    <property type="match status" value="2"/>
</dbReference>
<dbReference type="InterPro" id="IPR000644">
    <property type="entry name" value="CBS_dom"/>
</dbReference>
<dbReference type="PANTHER" id="PTHR43080">
    <property type="entry name" value="CBS DOMAIN-CONTAINING PROTEIN CBSX3, MITOCHONDRIAL"/>
    <property type="match status" value="1"/>
</dbReference>
<proteinExistence type="predicted"/>